<accession>A0A9P6CDX0</accession>
<name>A0A9P6CDX0_9AGAR</name>
<dbReference type="OrthoDB" id="2751906at2759"/>
<organism evidence="1 2">
    <name type="scientific">Collybia nuda</name>
    <dbReference type="NCBI Taxonomy" id="64659"/>
    <lineage>
        <taxon>Eukaryota</taxon>
        <taxon>Fungi</taxon>
        <taxon>Dikarya</taxon>
        <taxon>Basidiomycota</taxon>
        <taxon>Agaricomycotina</taxon>
        <taxon>Agaricomycetes</taxon>
        <taxon>Agaricomycetidae</taxon>
        <taxon>Agaricales</taxon>
        <taxon>Tricholomatineae</taxon>
        <taxon>Clitocybaceae</taxon>
        <taxon>Collybia</taxon>
    </lineage>
</organism>
<dbReference type="AlphaFoldDB" id="A0A9P6CDX0"/>
<evidence type="ECO:0000313" key="2">
    <source>
        <dbReference type="Proteomes" id="UP000807353"/>
    </source>
</evidence>
<gene>
    <name evidence="1" type="ORF">BDZ94DRAFT_83417</name>
</gene>
<reference evidence="1" key="1">
    <citation type="submission" date="2020-11" db="EMBL/GenBank/DDBJ databases">
        <authorList>
            <consortium name="DOE Joint Genome Institute"/>
            <person name="Ahrendt S."/>
            <person name="Riley R."/>
            <person name="Andreopoulos W."/>
            <person name="Labutti K."/>
            <person name="Pangilinan J."/>
            <person name="Ruiz-Duenas F.J."/>
            <person name="Barrasa J.M."/>
            <person name="Sanchez-Garcia M."/>
            <person name="Camarero S."/>
            <person name="Miyauchi S."/>
            <person name="Serrano A."/>
            <person name="Linde D."/>
            <person name="Babiker R."/>
            <person name="Drula E."/>
            <person name="Ayuso-Fernandez I."/>
            <person name="Pacheco R."/>
            <person name="Padilla G."/>
            <person name="Ferreira P."/>
            <person name="Barriuso J."/>
            <person name="Kellner H."/>
            <person name="Castanera R."/>
            <person name="Alfaro M."/>
            <person name="Ramirez L."/>
            <person name="Pisabarro A.G."/>
            <person name="Kuo A."/>
            <person name="Tritt A."/>
            <person name="Lipzen A."/>
            <person name="He G."/>
            <person name="Yan M."/>
            <person name="Ng V."/>
            <person name="Cullen D."/>
            <person name="Martin F."/>
            <person name="Rosso M.-N."/>
            <person name="Henrissat B."/>
            <person name="Hibbett D."/>
            <person name="Martinez A.T."/>
            <person name="Grigoriev I.V."/>
        </authorList>
    </citation>
    <scope>NUCLEOTIDE SEQUENCE</scope>
    <source>
        <strain evidence="1">CBS 247.69</strain>
    </source>
</reference>
<dbReference type="EMBL" id="MU150336">
    <property type="protein sequence ID" value="KAF9458590.1"/>
    <property type="molecule type" value="Genomic_DNA"/>
</dbReference>
<dbReference type="Proteomes" id="UP000807353">
    <property type="component" value="Unassembled WGS sequence"/>
</dbReference>
<proteinExistence type="predicted"/>
<sequence>MVFCRCLRNSTAKGTAQKRFTKTTSFERQRKHDAWLDSITLRFKFVHFLGNGILVHDLQGEVSPSPTPTKIFDITALRVSKRSKNSTIYQARINQHTDAILKFAVGPAQTKLLYEQADLYRVQLRSFQGSTIPTLYTILQGSLPVAEDGHEGYQRYLCLVLEDCGKSVSPYNFDHRTELERHQILEMFRKFHEIGCHPEKFDETHVLQGKDDKWRMVGFHTVKRHECRFKEWKFGGKAWFHERTKSVLIGL</sequence>
<evidence type="ECO:0000313" key="1">
    <source>
        <dbReference type="EMBL" id="KAF9458590.1"/>
    </source>
</evidence>
<keyword evidence="2" id="KW-1185">Reference proteome</keyword>
<comment type="caution">
    <text evidence="1">The sequence shown here is derived from an EMBL/GenBank/DDBJ whole genome shotgun (WGS) entry which is preliminary data.</text>
</comment>
<protein>
    <submittedName>
        <fullName evidence="1">Uncharacterized protein</fullName>
    </submittedName>
</protein>